<accession>A0A6M2DA08</accession>
<feature type="chain" id="PRO_5026655395" evidence="1">
    <location>
        <begin position="28"/>
        <end position="96"/>
    </location>
</feature>
<keyword evidence="1" id="KW-0732">Signal</keyword>
<proteinExistence type="predicted"/>
<reference evidence="2" key="1">
    <citation type="submission" date="2019-09" db="EMBL/GenBank/DDBJ databases">
        <title>Organ-specific transcriptomic study of the physiology of the cattle tick, Rhipicephalus microplus.</title>
        <authorList>
            <person name="Tirloni L."/>
            <person name="Braz G."/>
            <person name="Gandara A.C.P."/>
            <person name="Sabadin G.A."/>
            <person name="da Silva R.M."/>
            <person name="Guizzo M.G."/>
            <person name="Machado J.A."/>
            <person name="Costa E.P."/>
            <person name="Gomes H.F."/>
            <person name="Moraes J."/>
            <person name="Mota M.B.S."/>
            <person name="Mesquita R.D."/>
            <person name="Alvarenga P.H."/>
            <person name="Alves F."/>
            <person name="Seixas A."/>
            <person name="da Fonseca R.N."/>
            <person name="Fogaca A."/>
            <person name="Logullo C."/>
            <person name="Tanaka A."/>
            <person name="Daffre S."/>
            <person name="Termignoni C."/>
            <person name="Vaz I.S.Jr."/>
            <person name="Oliveira P.L."/>
            <person name="Ribeiro J.M."/>
        </authorList>
    </citation>
    <scope>NUCLEOTIDE SEQUENCE</scope>
    <source>
        <strain evidence="2">Porto Alegre</strain>
    </source>
</reference>
<organism evidence="2">
    <name type="scientific">Rhipicephalus microplus</name>
    <name type="common">Cattle tick</name>
    <name type="synonym">Boophilus microplus</name>
    <dbReference type="NCBI Taxonomy" id="6941"/>
    <lineage>
        <taxon>Eukaryota</taxon>
        <taxon>Metazoa</taxon>
        <taxon>Ecdysozoa</taxon>
        <taxon>Arthropoda</taxon>
        <taxon>Chelicerata</taxon>
        <taxon>Arachnida</taxon>
        <taxon>Acari</taxon>
        <taxon>Parasitiformes</taxon>
        <taxon>Ixodida</taxon>
        <taxon>Ixodoidea</taxon>
        <taxon>Ixodidae</taxon>
        <taxon>Rhipicephalinae</taxon>
        <taxon>Rhipicephalus</taxon>
        <taxon>Boophilus</taxon>
    </lineage>
</organism>
<protein>
    <submittedName>
        <fullName evidence="2">Putative secreted protein ovary overexpressed</fullName>
    </submittedName>
</protein>
<sequence length="96" mass="10528">MNHRGCVTLRLICIIAFHCFWLERVLACTQQACLFKEASATPMSEVQSFCLKSTSSNSCVGKGRNFEKIGVTLKNAVQRGNSSGAPYQCVFFAANT</sequence>
<evidence type="ECO:0000313" key="2">
    <source>
        <dbReference type="EMBL" id="NOV42916.1"/>
    </source>
</evidence>
<dbReference type="AlphaFoldDB" id="A0A6M2DA08"/>
<dbReference type="EMBL" id="GHWJ01010179">
    <property type="protein sequence ID" value="NOV42916.1"/>
    <property type="molecule type" value="Transcribed_RNA"/>
</dbReference>
<feature type="signal peptide" evidence="1">
    <location>
        <begin position="1"/>
        <end position="27"/>
    </location>
</feature>
<name>A0A6M2DA08_RHIMP</name>
<evidence type="ECO:0000256" key="1">
    <source>
        <dbReference type="SAM" id="SignalP"/>
    </source>
</evidence>